<evidence type="ECO:0000256" key="1">
    <source>
        <dbReference type="ARBA" id="ARBA00004651"/>
    </source>
</evidence>
<evidence type="ECO:0000256" key="5">
    <source>
        <dbReference type="ARBA" id="ARBA00023136"/>
    </source>
</evidence>
<evidence type="ECO:0000313" key="9">
    <source>
        <dbReference type="EMBL" id="MBD8041994.1"/>
    </source>
</evidence>
<feature type="domain" description="ABC3 transporter permease C-terminal" evidence="7">
    <location>
        <begin position="672"/>
        <end position="784"/>
    </location>
</feature>
<gene>
    <name evidence="9" type="ORF">H9625_16420</name>
</gene>
<feature type="transmembrane region" description="Helical" evidence="6">
    <location>
        <begin position="334"/>
        <end position="351"/>
    </location>
</feature>
<comment type="caution">
    <text evidence="9">The sequence shown here is derived from an EMBL/GenBank/DDBJ whole genome shotgun (WGS) entry which is preliminary data.</text>
</comment>
<proteinExistence type="predicted"/>
<keyword evidence="4 6" id="KW-1133">Transmembrane helix</keyword>
<evidence type="ECO:0000256" key="4">
    <source>
        <dbReference type="ARBA" id="ARBA00022989"/>
    </source>
</evidence>
<dbReference type="Proteomes" id="UP000620874">
    <property type="component" value="Unassembled WGS sequence"/>
</dbReference>
<dbReference type="InterPro" id="IPR025857">
    <property type="entry name" value="MacB_PCD"/>
</dbReference>
<dbReference type="PANTHER" id="PTHR30572:SF18">
    <property type="entry name" value="ABC-TYPE MACROLIDE FAMILY EXPORT SYSTEM PERMEASE COMPONENT 2"/>
    <property type="match status" value="1"/>
</dbReference>
<comment type="subcellular location">
    <subcellularLocation>
        <location evidence="1">Cell membrane</location>
        <topology evidence="1">Multi-pass membrane protein</topology>
    </subcellularLocation>
</comment>
<keyword evidence="10" id="KW-1185">Reference proteome</keyword>
<organism evidence="9 10">
    <name type="scientific">Phocaeicola intestinalis</name>
    <dbReference type="NCBI Taxonomy" id="2762212"/>
    <lineage>
        <taxon>Bacteria</taxon>
        <taxon>Pseudomonadati</taxon>
        <taxon>Bacteroidota</taxon>
        <taxon>Bacteroidia</taxon>
        <taxon>Bacteroidales</taxon>
        <taxon>Bacteroidaceae</taxon>
        <taxon>Phocaeicola</taxon>
    </lineage>
</organism>
<evidence type="ECO:0000259" key="7">
    <source>
        <dbReference type="Pfam" id="PF02687"/>
    </source>
</evidence>
<protein>
    <submittedName>
        <fullName evidence="9">ABC transporter permease</fullName>
    </submittedName>
</protein>
<keyword evidence="5 6" id="KW-0472">Membrane</keyword>
<reference evidence="9 10" key="1">
    <citation type="submission" date="2020-08" db="EMBL/GenBank/DDBJ databases">
        <title>A Genomic Blueprint of the Chicken Gut Microbiome.</title>
        <authorList>
            <person name="Gilroy R."/>
            <person name="Ravi A."/>
            <person name="Getino M."/>
            <person name="Pursley I."/>
            <person name="Horton D.L."/>
            <person name="Alikhan N.-F."/>
            <person name="Baker D."/>
            <person name="Gharbi K."/>
            <person name="Hall N."/>
            <person name="Watson M."/>
            <person name="Adriaenssens E.M."/>
            <person name="Foster-Nyarko E."/>
            <person name="Jarju S."/>
            <person name="Secka A."/>
            <person name="Antonio M."/>
            <person name="Oren A."/>
            <person name="Chaudhuri R."/>
            <person name="La Ragione R.M."/>
            <person name="Hildebrand F."/>
            <person name="Pallen M.J."/>
        </authorList>
    </citation>
    <scope>NUCLEOTIDE SEQUENCE [LARGE SCALE GENOMIC DNA]</scope>
    <source>
        <strain evidence="9 10">Sa1CVN1</strain>
    </source>
</reference>
<keyword evidence="3 6" id="KW-0812">Transmembrane</keyword>
<evidence type="ECO:0000259" key="8">
    <source>
        <dbReference type="Pfam" id="PF12704"/>
    </source>
</evidence>
<feature type="domain" description="ABC3 transporter permease C-terminal" evidence="7">
    <location>
        <begin position="284"/>
        <end position="398"/>
    </location>
</feature>
<feature type="transmembrane region" description="Helical" evidence="6">
    <location>
        <begin position="280"/>
        <end position="302"/>
    </location>
</feature>
<keyword evidence="2" id="KW-1003">Cell membrane</keyword>
<evidence type="ECO:0000313" key="10">
    <source>
        <dbReference type="Proteomes" id="UP000620874"/>
    </source>
</evidence>
<feature type="domain" description="MacB-like periplasmic core" evidence="8">
    <location>
        <begin position="470"/>
        <end position="611"/>
    </location>
</feature>
<feature type="domain" description="MacB-like periplasmic core" evidence="8">
    <location>
        <begin position="21"/>
        <end position="240"/>
    </location>
</feature>
<dbReference type="InterPro" id="IPR050250">
    <property type="entry name" value="Macrolide_Exporter_MacB"/>
</dbReference>
<evidence type="ECO:0000256" key="3">
    <source>
        <dbReference type="ARBA" id="ARBA00022692"/>
    </source>
</evidence>
<feature type="transmembrane region" description="Helical" evidence="6">
    <location>
        <begin position="723"/>
        <end position="748"/>
    </location>
</feature>
<feature type="transmembrane region" description="Helical" evidence="6">
    <location>
        <begin position="371"/>
        <end position="394"/>
    </location>
</feature>
<evidence type="ECO:0000256" key="6">
    <source>
        <dbReference type="SAM" id="Phobius"/>
    </source>
</evidence>
<feature type="transmembrane region" description="Helical" evidence="6">
    <location>
        <begin position="415"/>
        <end position="437"/>
    </location>
</feature>
<dbReference type="InterPro" id="IPR003838">
    <property type="entry name" value="ABC3_permease_C"/>
</dbReference>
<dbReference type="Pfam" id="PF12704">
    <property type="entry name" value="MacB_PCD"/>
    <property type="match status" value="2"/>
</dbReference>
<dbReference type="PANTHER" id="PTHR30572">
    <property type="entry name" value="MEMBRANE COMPONENT OF TRANSPORTER-RELATED"/>
    <property type="match status" value="1"/>
</dbReference>
<feature type="transmembrane region" description="Helical" evidence="6">
    <location>
        <begin position="754"/>
        <end position="777"/>
    </location>
</feature>
<dbReference type="RefSeq" id="WP_191765366.1">
    <property type="nucleotide sequence ID" value="NZ_JACSPP010000088.1"/>
</dbReference>
<sequence length="791" mass="88915">MKRALNNLFRRGEANPIKILCLGVGLAIGLTMLAEVIFEQSYDNFLPRLEDTYRITEQYKSSQEDTWRPYAQTPGATAPGVKRYCPEVEAATRFTWLESGMHLVAEDQREVTANALLCDSSFFEVFPRRILIGENPHTGLEKENNAYISSRLAETLGTDIVGHTLTWKEYPDFKLNIVGIFEEFPENTHLPRIDVAVALPTIGQVRYDGRNNWLGNDSYKSYIRLYPGTKPDQLTDNVKRMLETNLPMEDLRKNGADYDIGFQPVGEIFSSSDYNRIMNIVFLAFAILMLAVAVLNYILLVISGMVNRAKSIATYRCYGAGSGDIYRMVLSESALHGLLSLALAMLIIFGIQDVVQEQIGHSLRSLFPPSTIAVCVAVTAFIVLLCGVMPGYLYTRIPVTYAYRRYTESKRHWKLGLLFVQFLLTTFFVAILAVISLQYRALTHYDPGFEYKDMLYVPLAGITQTEQQRCVQELKKLPEVAGVTWGYQLPSEHCSGNNVYNPETGQEYMNIADMYLVGDDYHKAFGIPVIEGSTFTPHLSDTVARQVMVSRKFVERMRELAGWTGSPIGKTVNITEHEGPLTVCGVYEEIHFGSQIAEDADERPSVMFYAPVPYSTNLFIRLRQLSPEGMKAVQKVVEETMPDRDKHAYSLALEMNALYDGILHVRNSILFTGACILLIALIGLIAYIRDEISRRHAEIAIRIIHGATVANVQRLFLLDLLKIALPATLIGALIAWRASISLLQLFAVKIELTWWLFTGCALAVLLIVWAVSSALVLKAARMNPTENLRTE</sequence>
<dbReference type="EMBL" id="JACSPP010000088">
    <property type="protein sequence ID" value="MBD8041994.1"/>
    <property type="molecule type" value="Genomic_DNA"/>
</dbReference>
<name>A0ABR8YDC7_9BACT</name>
<evidence type="ECO:0000256" key="2">
    <source>
        <dbReference type="ARBA" id="ARBA00022475"/>
    </source>
</evidence>
<dbReference type="Pfam" id="PF02687">
    <property type="entry name" value="FtsX"/>
    <property type="match status" value="2"/>
</dbReference>
<accession>A0ABR8YDC7</accession>
<feature type="transmembrane region" description="Helical" evidence="6">
    <location>
        <begin position="669"/>
        <end position="688"/>
    </location>
</feature>